<keyword evidence="9" id="KW-1185">Reference proteome</keyword>
<keyword evidence="5 7" id="KW-0408">Iron</keyword>
<dbReference type="SUPFAM" id="SSF48264">
    <property type="entry name" value="Cytochrome P450"/>
    <property type="match status" value="1"/>
</dbReference>
<evidence type="ECO:0000256" key="4">
    <source>
        <dbReference type="ARBA" id="ARBA00023002"/>
    </source>
</evidence>
<evidence type="ECO:0000313" key="8">
    <source>
        <dbReference type="EMBL" id="KAJ9150576.1"/>
    </source>
</evidence>
<dbReference type="GO" id="GO:0020037">
    <property type="term" value="F:heme binding"/>
    <property type="evidence" value="ECO:0007669"/>
    <property type="project" value="InterPro"/>
</dbReference>
<dbReference type="AlphaFoldDB" id="A0AA38RLP0"/>
<evidence type="ECO:0000256" key="6">
    <source>
        <dbReference type="ARBA" id="ARBA00023033"/>
    </source>
</evidence>
<dbReference type="InterPro" id="IPR036396">
    <property type="entry name" value="Cyt_P450_sf"/>
</dbReference>
<gene>
    <name evidence="8" type="ORF">NKR19_g5275</name>
</gene>
<evidence type="ECO:0000313" key="9">
    <source>
        <dbReference type="Proteomes" id="UP001174691"/>
    </source>
</evidence>
<keyword evidence="6" id="KW-0503">Monooxygenase</keyword>
<sequence>MASSSEASRLSEASYYDSWRFFKNVLAPTLMKGVIKRRPWVEAAAQYLGLDTNAVRFLQEMRKKYGSGPLLVNLLFRSQVVTLDPKDVMQVLEGTPIPFGQATKEKKSALNHFEPGNVLISDPERRKVLRPVHEHALATNERVHPLAERFNHVINEELDLLLRAMDDKSDVELNWDRVSETWFRVIRRISLGDAAREDHQLTEDMGAIRGRGNWGFLASSDKSTLESVQRRLTDYLNDPEEGSLISRFPKGHGAASELELPSQIGQWLFAWDAAGIIMARALALLGCQPDEQRKAAEEAKTAAANGSDRPFSRAVYLDAIRLWPTTPIILRDLMEDATVGGRTVTKGTGVMIFAPFFHRDDQHLEAAHRMSTDRWMDKEVEPSTALVPFSAGPAMCPGHNLVPMVAGLFIAGLLSRATLALHWPKLDPESLPGTLDHTEVKLRISKQIS</sequence>
<reference evidence="8" key="1">
    <citation type="submission" date="2022-07" db="EMBL/GenBank/DDBJ databases">
        <title>Fungi with potential for degradation of polypropylene.</title>
        <authorList>
            <person name="Gostincar C."/>
        </authorList>
    </citation>
    <scope>NUCLEOTIDE SEQUENCE</scope>
    <source>
        <strain evidence="8">EXF-13287</strain>
    </source>
</reference>
<dbReference type="PRINTS" id="PR00463">
    <property type="entry name" value="EP450I"/>
</dbReference>
<dbReference type="Pfam" id="PF00067">
    <property type="entry name" value="p450"/>
    <property type="match status" value="1"/>
</dbReference>
<name>A0AA38RLP0_9PEZI</name>
<proteinExistence type="inferred from homology"/>
<comment type="cofactor">
    <cofactor evidence="7">
        <name>heme</name>
        <dbReference type="ChEBI" id="CHEBI:30413"/>
    </cofactor>
</comment>
<dbReference type="PANTHER" id="PTHR24291">
    <property type="entry name" value="CYTOCHROME P450 FAMILY 4"/>
    <property type="match status" value="1"/>
</dbReference>
<dbReference type="InterPro" id="IPR002401">
    <property type="entry name" value="Cyt_P450_E_grp-I"/>
</dbReference>
<comment type="caution">
    <text evidence="8">The sequence shown here is derived from an EMBL/GenBank/DDBJ whole genome shotgun (WGS) entry which is preliminary data.</text>
</comment>
<evidence type="ECO:0000256" key="5">
    <source>
        <dbReference type="ARBA" id="ARBA00023004"/>
    </source>
</evidence>
<dbReference type="PANTHER" id="PTHR24291:SF50">
    <property type="entry name" value="BIFUNCTIONAL ALBAFLAVENONE MONOOXYGENASE_TERPENE SYNTHASE"/>
    <property type="match status" value="1"/>
</dbReference>
<dbReference type="GO" id="GO:0016705">
    <property type="term" value="F:oxidoreductase activity, acting on paired donors, with incorporation or reduction of molecular oxygen"/>
    <property type="evidence" value="ECO:0007669"/>
    <property type="project" value="InterPro"/>
</dbReference>
<keyword evidence="2 7" id="KW-0349">Heme</keyword>
<dbReference type="InterPro" id="IPR001128">
    <property type="entry name" value="Cyt_P450"/>
</dbReference>
<dbReference type="GO" id="GO:0004497">
    <property type="term" value="F:monooxygenase activity"/>
    <property type="evidence" value="ECO:0007669"/>
    <property type="project" value="UniProtKB-KW"/>
</dbReference>
<comment type="similarity">
    <text evidence="1">Belongs to the cytochrome P450 family.</text>
</comment>
<accession>A0AA38RLP0</accession>
<dbReference type="InterPro" id="IPR050196">
    <property type="entry name" value="Cytochrome_P450_Monoox"/>
</dbReference>
<dbReference type="Gene3D" id="1.10.630.10">
    <property type="entry name" value="Cytochrome P450"/>
    <property type="match status" value="1"/>
</dbReference>
<organism evidence="8 9">
    <name type="scientific">Coniochaeta hoffmannii</name>
    <dbReference type="NCBI Taxonomy" id="91930"/>
    <lineage>
        <taxon>Eukaryota</taxon>
        <taxon>Fungi</taxon>
        <taxon>Dikarya</taxon>
        <taxon>Ascomycota</taxon>
        <taxon>Pezizomycotina</taxon>
        <taxon>Sordariomycetes</taxon>
        <taxon>Sordariomycetidae</taxon>
        <taxon>Coniochaetales</taxon>
        <taxon>Coniochaetaceae</taxon>
        <taxon>Coniochaeta</taxon>
    </lineage>
</organism>
<dbReference type="GO" id="GO:0005506">
    <property type="term" value="F:iron ion binding"/>
    <property type="evidence" value="ECO:0007669"/>
    <property type="project" value="InterPro"/>
</dbReference>
<evidence type="ECO:0000256" key="3">
    <source>
        <dbReference type="ARBA" id="ARBA00022723"/>
    </source>
</evidence>
<dbReference type="Proteomes" id="UP001174691">
    <property type="component" value="Unassembled WGS sequence"/>
</dbReference>
<evidence type="ECO:0000256" key="2">
    <source>
        <dbReference type="ARBA" id="ARBA00022617"/>
    </source>
</evidence>
<evidence type="ECO:0000256" key="1">
    <source>
        <dbReference type="ARBA" id="ARBA00010617"/>
    </source>
</evidence>
<protein>
    <submittedName>
        <fullName evidence="8">Cytochrome P450 4c3</fullName>
    </submittedName>
</protein>
<evidence type="ECO:0000256" key="7">
    <source>
        <dbReference type="PIRSR" id="PIRSR602401-1"/>
    </source>
</evidence>
<dbReference type="EMBL" id="JANBVN010000070">
    <property type="protein sequence ID" value="KAJ9150576.1"/>
    <property type="molecule type" value="Genomic_DNA"/>
</dbReference>
<keyword evidence="3 7" id="KW-0479">Metal-binding</keyword>
<feature type="binding site" description="axial binding residue" evidence="7">
    <location>
        <position position="396"/>
    </location>
    <ligand>
        <name>heme</name>
        <dbReference type="ChEBI" id="CHEBI:30413"/>
    </ligand>
    <ligandPart>
        <name>Fe</name>
        <dbReference type="ChEBI" id="CHEBI:18248"/>
    </ligandPart>
</feature>
<keyword evidence="4" id="KW-0560">Oxidoreductase</keyword>